<feature type="transmembrane region" description="Helical" evidence="7">
    <location>
        <begin position="158"/>
        <end position="181"/>
    </location>
</feature>
<evidence type="ECO:0000256" key="3">
    <source>
        <dbReference type="ARBA" id="ARBA00022692"/>
    </source>
</evidence>
<accession>A0A0H3BJL4</accession>
<evidence type="ECO:0000313" key="9">
    <source>
        <dbReference type="Proteomes" id="UP000001202"/>
    </source>
</evidence>
<proteinExistence type="inferred from homology"/>
<keyword evidence="6" id="KW-0813">Transport</keyword>
<dbReference type="Proteomes" id="UP000001202">
    <property type="component" value="Chromosome"/>
</dbReference>
<reference evidence="8 9" key="1">
    <citation type="journal article" date="2008" name="BMC Microbiol.">
        <title>Complete genome sequence of Treponema pallidum ssp. pallidum strain SS14 determined with oligonucleotide arrays.</title>
        <authorList>
            <person name="Matejkova P."/>
            <person name="Strouhal M."/>
            <person name="Smajs D."/>
            <person name="Norris S.J."/>
            <person name="Palzkill T."/>
            <person name="Petrosino J.F."/>
            <person name="Sodergren E."/>
            <person name="Norton J.E."/>
            <person name="Singh J."/>
            <person name="Richmond T.A."/>
            <person name="Molla M.N."/>
            <person name="Albert T.J."/>
            <person name="Weinstock G.M."/>
        </authorList>
    </citation>
    <scope>NUCLEOTIDE SEQUENCE [LARGE SCALE GENOMIC DNA]</scope>
    <source>
        <strain evidence="8 9">SS14</strain>
    </source>
</reference>
<evidence type="ECO:0000256" key="2">
    <source>
        <dbReference type="ARBA" id="ARBA00008034"/>
    </source>
</evidence>
<feature type="transmembrane region" description="Helical" evidence="7">
    <location>
        <begin position="242"/>
        <end position="261"/>
    </location>
</feature>
<evidence type="ECO:0000313" key="8">
    <source>
        <dbReference type="EMBL" id="ACD70463.1"/>
    </source>
</evidence>
<feature type="transmembrane region" description="Helical" evidence="7">
    <location>
        <begin position="86"/>
        <end position="108"/>
    </location>
</feature>
<dbReference type="GeneID" id="93875834"/>
<dbReference type="SMR" id="A0A0H3BJL4"/>
<dbReference type="CDD" id="cd06550">
    <property type="entry name" value="TM_ABC_iron-siderophores_like"/>
    <property type="match status" value="1"/>
</dbReference>
<protein>
    <submittedName>
        <fullName evidence="8">ABC transporter, permease protein</fullName>
    </submittedName>
</protein>
<dbReference type="AlphaFoldDB" id="A0A0H3BJL4"/>
<dbReference type="PANTHER" id="PTHR30477:SF0">
    <property type="entry name" value="METAL TRANSPORT SYSTEM MEMBRANE PROTEIN TM_0125-RELATED"/>
    <property type="match status" value="1"/>
</dbReference>
<gene>
    <name evidence="8" type="ordered locus">TPASS_0036</name>
</gene>
<keyword evidence="4 7" id="KW-1133">Transmembrane helix</keyword>
<dbReference type="GO" id="GO:0010043">
    <property type="term" value="P:response to zinc ion"/>
    <property type="evidence" value="ECO:0007669"/>
    <property type="project" value="TreeGrafter"/>
</dbReference>
<dbReference type="PANTHER" id="PTHR30477">
    <property type="entry name" value="ABC-TRANSPORTER METAL-BINDING PROTEIN"/>
    <property type="match status" value="1"/>
</dbReference>
<evidence type="ECO:0000256" key="1">
    <source>
        <dbReference type="ARBA" id="ARBA00004141"/>
    </source>
</evidence>
<dbReference type="Pfam" id="PF00950">
    <property type="entry name" value="ABC-3"/>
    <property type="match status" value="1"/>
</dbReference>
<feature type="transmembrane region" description="Helical" evidence="7">
    <location>
        <begin position="212"/>
        <end position="236"/>
    </location>
</feature>
<dbReference type="InterPro" id="IPR001626">
    <property type="entry name" value="ABC_TroCD"/>
</dbReference>
<dbReference type="SUPFAM" id="SSF81345">
    <property type="entry name" value="ABC transporter involved in vitamin B12 uptake, BtuC"/>
    <property type="match status" value="1"/>
</dbReference>
<dbReference type="InterPro" id="IPR037294">
    <property type="entry name" value="ABC_BtuC-like"/>
</dbReference>
<dbReference type="Gene3D" id="1.10.3470.10">
    <property type="entry name" value="ABC transporter involved in vitamin B12 uptake, BtuC"/>
    <property type="match status" value="1"/>
</dbReference>
<evidence type="ECO:0000256" key="6">
    <source>
        <dbReference type="RuleBase" id="RU003943"/>
    </source>
</evidence>
<comment type="similarity">
    <text evidence="2 6">Belongs to the ABC-3 integral membrane protein family.</text>
</comment>
<comment type="subcellular location">
    <subcellularLocation>
        <location evidence="6">Cell membrane</location>
        <topology evidence="6">Multi-pass membrane protein</topology>
    </subcellularLocation>
    <subcellularLocation>
        <location evidence="1">Membrane</location>
        <topology evidence="1">Multi-pass membrane protein</topology>
    </subcellularLocation>
</comment>
<dbReference type="GO" id="GO:0043190">
    <property type="term" value="C:ATP-binding cassette (ABC) transporter complex"/>
    <property type="evidence" value="ECO:0007669"/>
    <property type="project" value="InterPro"/>
</dbReference>
<evidence type="ECO:0000256" key="4">
    <source>
        <dbReference type="ARBA" id="ARBA00022989"/>
    </source>
</evidence>
<dbReference type="GO" id="GO:0055085">
    <property type="term" value="P:transmembrane transport"/>
    <property type="evidence" value="ECO:0007669"/>
    <property type="project" value="InterPro"/>
</dbReference>
<sequence length="266" mass="28383">MLQYAFMRNAFVASFLIALLCPLVGMHLVLRRYALMGDALAHGSLAGVSIAVSCGIHPGWGSFFFTALVGVLIEFLRAFFKNHHDLILSIVLSLSVGIAVTLLSSGLIQADIDSYLFGSILVVSTRDLWIMLALSVFCVGTLALRYHQLLYLAFDEETARICGVAADGINYVASVVISATIAASIKITGILVLSSLMTVPVATALQLRVGFLLTLVAAFLFSMLDTALGLVFSYYLNVAPGGFTALVSVVVLMLVIALTQVGRART</sequence>
<evidence type="ECO:0000256" key="5">
    <source>
        <dbReference type="ARBA" id="ARBA00023136"/>
    </source>
</evidence>
<evidence type="ECO:0000256" key="7">
    <source>
        <dbReference type="SAM" id="Phobius"/>
    </source>
</evidence>
<dbReference type="EMBL" id="CP000805">
    <property type="protein sequence ID" value="ACD70463.1"/>
    <property type="molecule type" value="Genomic_DNA"/>
</dbReference>
<dbReference type="KEGG" id="tpp:TPASS_0036"/>
<dbReference type="RefSeq" id="WP_010881485.1">
    <property type="nucleotide sequence ID" value="NC_010741.1"/>
</dbReference>
<feature type="transmembrane region" description="Helical" evidence="7">
    <location>
        <begin position="128"/>
        <end position="146"/>
    </location>
</feature>
<dbReference type="PATRIC" id="fig|455434.6.peg.32"/>
<name>A0A0H3BJL4_TREPS</name>
<feature type="transmembrane region" description="Helical" evidence="7">
    <location>
        <begin position="59"/>
        <end position="79"/>
    </location>
</feature>
<keyword evidence="5 7" id="KW-0472">Membrane</keyword>
<keyword evidence="3 6" id="KW-0812">Transmembrane</keyword>
<organism evidence="8 9">
    <name type="scientific">Treponema pallidum subsp. pallidum (strain SS14)</name>
    <dbReference type="NCBI Taxonomy" id="455434"/>
    <lineage>
        <taxon>Bacteria</taxon>
        <taxon>Pseudomonadati</taxon>
        <taxon>Spirochaetota</taxon>
        <taxon>Spirochaetia</taxon>
        <taxon>Spirochaetales</taxon>
        <taxon>Treponemataceae</taxon>
        <taxon>Treponema</taxon>
    </lineage>
</organism>